<name>A0A402ARH5_9CHLR</name>
<accession>A0A402ARH5</accession>
<gene>
    <name evidence="1" type="ORF">KDK_54980</name>
</gene>
<dbReference type="EMBL" id="BIFS01000001">
    <property type="protein sequence ID" value="GCE21698.1"/>
    <property type="molecule type" value="Genomic_DNA"/>
</dbReference>
<evidence type="ECO:0008006" key="3">
    <source>
        <dbReference type="Google" id="ProtNLM"/>
    </source>
</evidence>
<protein>
    <recommendedName>
        <fullName evidence="3">LacI family transcriptional regulator</fullName>
    </recommendedName>
</protein>
<dbReference type="InterPro" id="IPR028082">
    <property type="entry name" value="Peripla_BP_I"/>
</dbReference>
<dbReference type="SUPFAM" id="SSF53822">
    <property type="entry name" value="Periplasmic binding protein-like I"/>
    <property type="match status" value="1"/>
</dbReference>
<evidence type="ECO:0000313" key="2">
    <source>
        <dbReference type="Proteomes" id="UP000287188"/>
    </source>
</evidence>
<reference evidence="2" key="1">
    <citation type="submission" date="2018-12" db="EMBL/GenBank/DDBJ databases">
        <title>Tengunoibacter tsumagoiensis gen. nov., sp. nov., Dictyobacter kobayashii sp. nov., D. alpinus sp. nov., and D. joshuensis sp. nov. and description of Dictyobacteraceae fam. nov. within the order Ktedonobacterales isolated from Tengu-no-mugimeshi.</title>
        <authorList>
            <person name="Wang C.M."/>
            <person name="Zheng Y."/>
            <person name="Sakai Y."/>
            <person name="Toyoda A."/>
            <person name="Minakuchi Y."/>
            <person name="Abe K."/>
            <person name="Yokota A."/>
            <person name="Yabe S."/>
        </authorList>
    </citation>
    <scope>NUCLEOTIDE SEQUENCE [LARGE SCALE GENOMIC DNA]</scope>
    <source>
        <strain evidence="2">Uno11</strain>
    </source>
</reference>
<evidence type="ECO:0000313" key="1">
    <source>
        <dbReference type="EMBL" id="GCE21698.1"/>
    </source>
</evidence>
<organism evidence="1 2">
    <name type="scientific">Dictyobacter kobayashii</name>
    <dbReference type="NCBI Taxonomy" id="2014872"/>
    <lineage>
        <taxon>Bacteria</taxon>
        <taxon>Bacillati</taxon>
        <taxon>Chloroflexota</taxon>
        <taxon>Ktedonobacteria</taxon>
        <taxon>Ktedonobacterales</taxon>
        <taxon>Dictyobacteraceae</taxon>
        <taxon>Dictyobacter</taxon>
    </lineage>
</organism>
<sequence>MGRTLADTQTSAGRGIIVTNDWLALGVRTGLLGRGIALEQSPLVSFDGLAMTEDPSLGIASLKIPIATMAEDAVKELQRLSRHRLPAGRTVRYPLYWRSELLA</sequence>
<dbReference type="AlphaFoldDB" id="A0A402ARH5"/>
<dbReference type="Proteomes" id="UP000287188">
    <property type="component" value="Unassembled WGS sequence"/>
</dbReference>
<proteinExistence type="predicted"/>
<keyword evidence="2" id="KW-1185">Reference proteome</keyword>
<comment type="caution">
    <text evidence="1">The sequence shown here is derived from an EMBL/GenBank/DDBJ whole genome shotgun (WGS) entry which is preliminary data.</text>
</comment>
<dbReference type="Gene3D" id="3.40.50.2300">
    <property type="match status" value="1"/>
</dbReference>